<proteinExistence type="predicted"/>
<protein>
    <recommendedName>
        <fullName evidence="3">Type II toxin-antitoxin system HicB family antitoxin</fullName>
    </recommendedName>
</protein>
<gene>
    <name evidence="1" type="ORF">TRV642_3777</name>
</gene>
<dbReference type="EMBL" id="OX336425">
    <property type="protein sequence ID" value="CAI2768529.1"/>
    <property type="molecule type" value="Genomic_DNA"/>
</dbReference>
<sequence>MKTIRIIIERNEDGFWGYAENEKAIVGGGDTVQKCKQDILDCIATLKDLDSNNRPSFLEKEYELVYKFDTASLLNYYKGIFTNSALERITGINQKQIQHYASGHRNPRLAQRIKIETALHNLGKELLAVEL</sequence>
<accession>A0A9W4TK55</accession>
<name>A0A9W4TK55_9FLAO</name>
<organism evidence="1 2">
    <name type="scientific">Flavobacterium collinsii</name>
    <dbReference type="NCBI Taxonomy" id="1114861"/>
    <lineage>
        <taxon>Bacteria</taxon>
        <taxon>Pseudomonadati</taxon>
        <taxon>Bacteroidota</taxon>
        <taxon>Flavobacteriia</taxon>
        <taxon>Flavobacteriales</taxon>
        <taxon>Flavobacteriaceae</taxon>
        <taxon>Flavobacterium</taxon>
    </lineage>
</organism>
<evidence type="ECO:0008006" key="3">
    <source>
        <dbReference type="Google" id="ProtNLM"/>
    </source>
</evidence>
<dbReference type="RefSeq" id="WP_263361129.1">
    <property type="nucleotide sequence ID" value="NZ_OX336425.1"/>
</dbReference>
<evidence type="ECO:0000313" key="1">
    <source>
        <dbReference type="EMBL" id="CAI2768529.1"/>
    </source>
</evidence>
<evidence type="ECO:0000313" key="2">
    <source>
        <dbReference type="Proteomes" id="UP001152749"/>
    </source>
</evidence>
<reference evidence="1" key="1">
    <citation type="submission" date="2022-09" db="EMBL/GenBank/DDBJ databases">
        <authorList>
            <person name="Duchaud E."/>
        </authorList>
    </citation>
    <scope>NUCLEOTIDE SEQUENCE</scope>
    <source>
        <strain evidence="1">TRV642</strain>
    </source>
</reference>
<dbReference type="AlphaFoldDB" id="A0A9W4TK55"/>
<dbReference type="Proteomes" id="UP001152749">
    <property type="component" value="Chromosome"/>
</dbReference>
<dbReference type="KEGG" id="fcs:TRV642_3777"/>